<dbReference type="KEGG" id="vg:7874746"/>
<dbReference type="RefSeq" id="YP_002898941.1">
    <property type="nucleotide sequence ID" value="NC_012696.1"/>
</dbReference>
<name>C4NT93_9CAUD</name>
<proteinExistence type="predicted"/>
<keyword evidence="1" id="KW-1133">Transmembrane helix</keyword>
<keyword evidence="3" id="KW-1185">Reference proteome</keyword>
<sequence length="51" mass="6293">MNWWKFLVAVAAIIQIILVILAEAQEEYIKASYEMLWLFFFMYLYHMEDKK</sequence>
<keyword evidence="1" id="KW-0812">Transmembrane</keyword>
<dbReference type="Proteomes" id="UP000002342">
    <property type="component" value="Segment"/>
</dbReference>
<feature type="transmembrane region" description="Helical" evidence="1">
    <location>
        <begin position="6"/>
        <end position="24"/>
    </location>
</feature>
<accession>C4NT93</accession>
<organism evidence="2 3">
    <name type="scientific">Sulfitobacter phage EE36phi1</name>
    <dbReference type="NCBI Taxonomy" id="490913"/>
    <lineage>
        <taxon>Viruses</taxon>
        <taxon>Duplodnaviria</taxon>
        <taxon>Heunggongvirae</taxon>
        <taxon>Uroviricota</taxon>
        <taxon>Caudoviricetes</taxon>
        <taxon>Schitoviridae</taxon>
        <taxon>Rhodovirinae</taxon>
        <taxon>Aorunvirus</taxon>
        <taxon>Aorunvirus EE36phi1</taxon>
    </lineage>
</organism>
<reference evidence="2 3" key="1">
    <citation type="journal article" date="2009" name="Environ. Microbiol.">
        <title>Genome sequences of two novel phages infecting marine roseobacters.</title>
        <authorList>
            <person name="Zhao Y."/>
            <person name="Wang K."/>
            <person name="Jiao N."/>
            <person name="Chen F."/>
        </authorList>
    </citation>
    <scope>NUCLEOTIDE SEQUENCE</scope>
    <source>
        <strain evidence="2">EE36P1</strain>
    </source>
</reference>
<protein>
    <submittedName>
        <fullName evidence="2">Uncharacterized protein</fullName>
    </submittedName>
</protein>
<evidence type="ECO:0000313" key="2">
    <source>
        <dbReference type="EMBL" id="ACL81359.1"/>
    </source>
</evidence>
<evidence type="ECO:0000313" key="3">
    <source>
        <dbReference type="Proteomes" id="UP000002342"/>
    </source>
</evidence>
<evidence type="ECO:0000256" key="1">
    <source>
        <dbReference type="SAM" id="Phobius"/>
    </source>
</evidence>
<dbReference type="GeneID" id="7874746"/>
<dbReference type="EMBL" id="FJ591094">
    <property type="protein sequence ID" value="ACL81359.1"/>
    <property type="molecule type" value="Genomic_DNA"/>
</dbReference>
<keyword evidence="1" id="KW-0472">Membrane</keyword>